<evidence type="ECO:0000313" key="1">
    <source>
        <dbReference type="EMBL" id="GAI63244.1"/>
    </source>
</evidence>
<protein>
    <submittedName>
        <fullName evidence="1">Uncharacterized protein</fullName>
    </submittedName>
</protein>
<comment type="caution">
    <text evidence="1">The sequence shown here is derived from an EMBL/GenBank/DDBJ whole genome shotgun (WGS) entry which is preliminary data.</text>
</comment>
<name>X1S5Z9_9ZZZZ</name>
<accession>X1S5Z9</accession>
<proteinExistence type="predicted"/>
<reference evidence="1" key="1">
    <citation type="journal article" date="2014" name="Front. Microbiol.">
        <title>High frequency of phylogenetically diverse reductive dehalogenase-homologous genes in deep subseafloor sedimentary metagenomes.</title>
        <authorList>
            <person name="Kawai M."/>
            <person name="Futagami T."/>
            <person name="Toyoda A."/>
            <person name="Takaki Y."/>
            <person name="Nishi S."/>
            <person name="Hori S."/>
            <person name="Arai W."/>
            <person name="Tsubouchi T."/>
            <person name="Morono Y."/>
            <person name="Uchiyama I."/>
            <person name="Ito T."/>
            <person name="Fujiyama A."/>
            <person name="Inagaki F."/>
            <person name="Takami H."/>
        </authorList>
    </citation>
    <scope>NUCLEOTIDE SEQUENCE</scope>
    <source>
        <strain evidence="1">Expedition CK06-06</strain>
    </source>
</reference>
<gene>
    <name evidence="1" type="ORF">S12H4_08108</name>
</gene>
<dbReference type="AlphaFoldDB" id="X1S5Z9"/>
<organism evidence="1">
    <name type="scientific">marine sediment metagenome</name>
    <dbReference type="NCBI Taxonomy" id="412755"/>
    <lineage>
        <taxon>unclassified sequences</taxon>
        <taxon>metagenomes</taxon>
        <taxon>ecological metagenomes</taxon>
    </lineage>
</organism>
<sequence>MANLFKQALEILGKNGERTEEERELLSAAMIPLNIRGCPFPEDMTISECLEELAKIVGEAR</sequence>
<dbReference type="EMBL" id="BARW01003090">
    <property type="protein sequence ID" value="GAI63244.1"/>
    <property type="molecule type" value="Genomic_DNA"/>
</dbReference>